<protein>
    <recommendedName>
        <fullName evidence="1">TBC1 domain family member 30</fullName>
    </recommendedName>
</protein>
<dbReference type="PANTHER" id="PTHR13399">
    <property type="entry name" value="TRANSLOCON-ASSOCIATED PROTEIN TRAP , GAMMA SUBUNIT"/>
    <property type="match status" value="1"/>
</dbReference>
<feature type="region of interest" description="Disordered" evidence="2">
    <location>
        <begin position="723"/>
        <end position="878"/>
    </location>
</feature>
<reference evidence="4" key="2">
    <citation type="journal article" date="2023" name="Science">
        <title>Genomic signatures of disease resistance in endangered staghorn corals.</title>
        <authorList>
            <person name="Vollmer S.V."/>
            <person name="Selwyn J.D."/>
            <person name="Despard B.A."/>
            <person name="Roesel C.L."/>
        </authorList>
    </citation>
    <scope>NUCLEOTIDE SEQUENCE</scope>
    <source>
        <strain evidence="4">K2</strain>
    </source>
</reference>
<dbReference type="Gene3D" id="1.10.8.270">
    <property type="entry name" value="putative rabgap domain of human tbc1 domain family member 14 like domains"/>
    <property type="match status" value="1"/>
</dbReference>
<dbReference type="GO" id="GO:0005783">
    <property type="term" value="C:endoplasmic reticulum"/>
    <property type="evidence" value="ECO:0007669"/>
    <property type="project" value="TreeGrafter"/>
</dbReference>
<feature type="domain" description="Rab-GAP TBC" evidence="3">
    <location>
        <begin position="233"/>
        <end position="441"/>
    </location>
</feature>
<dbReference type="SMART" id="SM00164">
    <property type="entry name" value="TBC"/>
    <property type="match status" value="1"/>
</dbReference>
<dbReference type="InterPro" id="IPR000195">
    <property type="entry name" value="Rab-GAP-TBC_dom"/>
</dbReference>
<feature type="compositionally biased region" description="Basic and acidic residues" evidence="2">
    <location>
        <begin position="675"/>
        <end position="709"/>
    </location>
</feature>
<feature type="compositionally biased region" description="Polar residues" evidence="2">
    <location>
        <begin position="860"/>
        <end position="871"/>
    </location>
</feature>
<dbReference type="PROSITE" id="PS50086">
    <property type="entry name" value="TBC_RABGAP"/>
    <property type="match status" value="1"/>
</dbReference>
<dbReference type="SUPFAM" id="SSF47923">
    <property type="entry name" value="Ypt/Rab-GAP domain of gyp1p"/>
    <property type="match status" value="2"/>
</dbReference>
<reference evidence="4" key="1">
    <citation type="journal article" date="2023" name="G3 (Bethesda)">
        <title>Whole genome assembly and annotation of the endangered Caribbean coral Acropora cervicornis.</title>
        <authorList>
            <person name="Selwyn J.D."/>
            <person name="Vollmer S.V."/>
        </authorList>
    </citation>
    <scope>NUCLEOTIDE SEQUENCE</scope>
    <source>
        <strain evidence="4">K2</strain>
    </source>
</reference>
<sequence>MAATETMDEDSDFERQGSTERESLSTESSYDESPLSPRSEDSDWSFGGNDNTVGLTTGYDPEKHRSDLINAEKKASIVDCLLFEIYDQYHSRDSVDSDNVTECSTTSGSFYGGSFDLEERGESWTRNELLTKDTDEVRVMAKEMRSRISMLSTKLVKQLKRRDKHAYKLQRNFDVLTAILQAVSLKRQINGRAVLFFIGVDTKIRFSFIPQNGKKAYKQWLAAFKAIARLKEGVPSQWRRRLWLCLAESKIRDLDWEKTARFCFNEKSNPDDDELGSQIVKDLHRTGCGWFCGQDSPEERAALKRVLLAYARRNKAVGYCQGFNVIAALILQVMERNEEDALKVMVYVIDHVLPTNYFANNLRALSVDMAVLRDLMRAKLSRLSKHLDSLQAQALSQNGSSAMYEPPLINVFTMQWFLTLFATCLPEETVLRVWDSILLEGSEVLLRAAVAIWGKLGGRLEDVETSDEFYSSMGLLIQDVLSGNVIDCQTLMQEVYSLASFPLPGLAELREHYTYNINPFSDANGDQNPRSALGRGSSDEEDDVEDLEGASCLGVFLPFSEIVPGNGMKALDQGVEDTNDIAAASPGVFATDGYSPLPYTTKQFGSRGSRAHEEMSFLQKQYARMRHMQQNAVVVFSEATVQNIQESEKRKSIPAAINHLLVSASKRKNKTSKTRFTDKKGSEEKTAERLCDERNEKGEDKPELKPNAYEKESMQHLNELFKGDQKEHKEAKNGSFDEEKLKNEQPETKSADYWEIKRENEVKCKKSEEKLKNVESRPAKSDDRGNSNSVKIEHVGLNGEVSSLETLKSKGSRLVFPGLKSGRKPPKLTDVESSSSSLTITAAKTHPSNRVPKPLKVSDKSSPTTPDTGVNSFGGTGRAYSIGSANVNTNSTWLMEEDRRCKYPENFKPFPQRNKQPNRSRILYGNMSSKGAKRMDAFQGVKEVRQVLNGVALNGTSEGKGI</sequence>
<feature type="compositionally biased region" description="Basic and acidic residues" evidence="2">
    <location>
        <begin position="723"/>
        <end position="785"/>
    </location>
</feature>
<name>A0AAD9VEM6_ACRCE</name>
<dbReference type="InterPro" id="IPR035969">
    <property type="entry name" value="Rab-GAP_TBC_sf"/>
</dbReference>
<evidence type="ECO:0000256" key="1">
    <source>
        <dbReference type="ARBA" id="ARBA00067508"/>
    </source>
</evidence>
<feature type="compositionally biased region" description="Polar residues" evidence="2">
    <location>
        <begin position="831"/>
        <end position="848"/>
    </location>
</feature>
<dbReference type="PANTHER" id="PTHR13399:SF4">
    <property type="entry name" value="TBC1 DOMAIN FAMILY MEMBER 30"/>
    <property type="match status" value="1"/>
</dbReference>
<feature type="region of interest" description="Disordered" evidence="2">
    <location>
        <begin position="1"/>
        <end position="49"/>
    </location>
</feature>
<feature type="region of interest" description="Disordered" evidence="2">
    <location>
        <begin position="520"/>
        <end position="544"/>
    </location>
</feature>
<dbReference type="EMBL" id="JARQWQ010000006">
    <property type="protein sequence ID" value="KAK2571172.1"/>
    <property type="molecule type" value="Genomic_DNA"/>
</dbReference>
<organism evidence="4 5">
    <name type="scientific">Acropora cervicornis</name>
    <name type="common">Staghorn coral</name>
    <dbReference type="NCBI Taxonomy" id="6130"/>
    <lineage>
        <taxon>Eukaryota</taxon>
        <taxon>Metazoa</taxon>
        <taxon>Cnidaria</taxon>
        <taxon>Anthozoa</taxon>
        <taxon>Hexacorallia</taxon>
        <taxon>Scleractinia</taxon>
        <taxon>Astrocoeniina</taxon>
        <taxon>Acroporidae</taxon>
        <taxon>Acropora</taxon>
    </lineage>
</organism>
<dbReference type="AlphaFoldDB" id="A0AAD9VEM6"/>
<dbReference type="FunFam" id="1.10.472.80:FF:000011">
    <property type="entry name" value="TBC1 domain family member 30"/>
    <property type="match status" value="1"/>
</dbReference>
<accession>A0AAD9VEM6</accession>
<keyword evidence="5" id="KW-1185">Reference proteome</keyword>
<proteinExistence type="predicted"/>
<dbReference type="FunFam" id="1.10.8.270:FF:000009">
    <property type="entry name" value="TBC1 domain family member 30"/>
    <property type="match status" value="1"/>
</dbReference>
<comment type="caution">
    <text evidence="4">The sequence shown here is derived from an EMBL/GenBank/DDBJ whole genome shotgun (WGS) entry which is preliminary data.</text>
</comment>
<evidence type="ECO:0000313" key="5">
    <source>
        <dbReference type="Proteomes" id="UP001249851"/>
    </source>
</evidence>
<evidence type="ECO:0000256" key="2">
    <source>
        <dbReference type="SAM" id="MobiDB-lite"/>
    </source>
</evidence>
<evidence type="ECO:0000313" key="4">
    <source>
        <dbReference type="EMBL" id="KAK2571172.1"/>
    </source>
</evidence>
<gene>
    <name evidence="4" type="ORF">P5673_003736</name>
</gene>
<feature type="compositionally biased region" description="Acidic residues" evidence="2">
    <location>
        <begin position="1"/>
        <end position="12"/>
    </location>
</feature>
<dbReference type="Pfam" id="PF00566">
    <property type="entry name" value="RabGAP-TBC"/>
    <property type="match status" value="1"/>
</dbReference>
<evidence type="ECO:0000259" key="3">
    <source>
        <dbReference type="PROSITE" id="PS50086"/>
    </source>
</evidence>
<dbReference type="Proteomes" id="UP001249851">
    <property type="component" value="Unassembled WGS sequence"/>
</dbReference>
<feature type="region of interest" description="Disordered" evidence="2">
    <location>
        <begin position="664"/>
        <end position="709"/>
    </location>
</feature>
<feature type="compositionally biased region" description="Basic and acidic residues" evidence="2">
    <location>
        <begin position="13"/>
        <end position="24"/>
    </location>
</feature>
<dbReference type="Gene3D" id="1.10.472.80">
    <property type="entry name" value="Ypt/Rab-GAP domain of gyp1p, domain 3"/>
    <property type="match status" value="1"/>
</dbReference>
<feature type="compositionally biased region" description="Polar residues" evidence="2">
    <location>
        <begin position="520"/>
        <end position="530"/>
    </location>
</feature>